<keyword evidence="1" id="KW-0812">Transmembrane</keyword>
<evidence type="ECO:0008006" key="4">
    <source>
        <dbReference type="Google" id="ProtNLM"/>
    </source>
</evidence>
<dbReference type="EMBL" id="KN880547">
    <property type="protein sequence ID" value="KIY66674.1"/>
    <property type="molecule type" value="Genomic_DNA"/>
</dbReference>
<dbReference type="AlphaFoldDB" id="A0A0D7B977"/>
<name>A0A0D7B977_9AGAR</name>
<keyword evidence="3" id="KW-1185">Reference proteome</keyword>
<sequence>MNHLDKLTIPPAFDSRVAGELFPTTPQWTSRYDGRGFVETKPLDVPSVLEQTSNSFALPAYLPPSWTQQVHPEGQLYFIRESSLRIVTECNLYDAYTRSKVEYWAKFIEAKLMINQLADTAHLEVFVKPIENDCEYYIADYTRRTLVWLSALSTEELGMGSAASASHLALSLEGLFWTHLEYFPRPALGAQDINNLICIFNHALADQMTSDGSTFPYPRRDCEAFVGLLKNARESPQASHHVVLVSRLWGVILQHRFATHYGQPLSRLTRDQSIVHAPSSNLRTARFVGALTCGLAKHYSKKLDDVFLDRYVYVEQWQILMATCIREWQENMAYTALGLLFQLALSSMPGSSVLTSASLVGLIFSMIFSILLIYRHRGFPQSSANDGHVYLSSVYSSAHQFHFVALAYALPALFHMLGVGLLVLDIFSIISVYFGLTVFISVACSVAVVFFMFSYVLGSVSLPSFRRAKMVKADNIV</sequence>
<proteinExistence type="predicted"/>
<protein>
    <recommendedName>
        <fullName evidence="4">WW domain-containing protein</fullName>
    </recommendedName>
</protein>
<keyword evidence="1" id="KW-1133">Transmembrane helix</keyword>
<feature type="transmembrane region" description="Helical" evidence="1">
    <location>
        <begin position="430"/>
        <end position="457"/>
    </location>
</feature>
<accession>A0A0D7B977</accession>
<feature type="transmembrane region" description="Helical" evidence="1">
    <location>
        <begin position="353"/>
        <end position="374"/>
    </location>
</feature>
<evidence type="ECO:0000313" key="3">
    <source>
        <dbReference type="Proteomes" id="UP000054007"/>
    </source>
</evidence>
<evidence type="ECO:0000313" key="2">
    <source>
        <dbReference type="EMBL" id="KIY66674.1"/>
    </source>
</evidence>
<feature type="transmembrane region" description="Helical" evidence="1">
    <location>
        <begin position="403"/>
        <end position="424"/>
    </location>
</feature>
<reference evidence="2 3" key="1">
    <citation type="journal article" date="2015" name="Fungal Genet. Biol.">
        <title>Evolution of novel wood decay mechanisms in Agaricales revealed by the genome sequences of Fistulina hepatica and Cylindrobasidium torrendii.</title>
        <authorList>
            <person name="Floudas D."/>
            <person name="Held B.W."/>
            <person name="Riley R."/>
            <person name="Nagy L.G."/>
            <person name="Koehler G."/>
            <person name="Ransdell A.S."/>
            <person name="Younus H."/>
            <person name="Chow J."/>
            <person name="Chiniquy J."/>
            <person name="Lipzen A."/>
            <person name="Tritt A."/>
            <person name="Sun H."/>
            <person name="Haridas S."/>
            <person name="LaButti K."/>
            <person name="Ohm R.A."/>
            <person name="Kues U."/>
            <person name="Blanchette R.A."/>
            <person name="Grigoriev I.V."/>
            <person name="Minto R.E."/>
            <person name="Hibbett D.S."/>
        </authorList>
    </citation>
    <scope>NUCLEOTIDE SEQUENCE [LARGE SCALE GENOMIC DNA]</scope>
    <source>
        <strain evidence="2 3">FP15055 ss-10</strain>
    </source>
</reference>
<organism evidence="2 3">
    <name type="scientific">Cylindrobasidium torrendii FP15055 ss-10</name>
    <dbReference type="NCBI Taxonomy" id="1314674"/>
    <lineage>
        <taxon>Eukaryota</taxon>
        <taxon>Fungi</taxon>
        <taxon>Dikarya</taxon>
        <taxon>Basidiomycota</taxon>
        <taxon>Agaricomycotina</taxon>
        <taxon>Agaricomycetes</taxon>
        <taxon>Agaricomycetidae</taxon>
        <taxon>Agaricales</taxon>
        <taxon>Marasmiineae</taxon>
        <taxon>Physalacriaceae</taxon>
        <taxon>Cylindrobasidium</taxon>
    </lineage>
</organism>
<keyword evidence="1" id="KW-0472">Membrane</keyword>
<dbReference type="OrthoDB" id="2674421at2759"/>
<gene>
    <name evidence="2" type="ORF">CYLTODRAFT_423214</name>
</gene>
<dbReference type="Proteomes" id="UP000054007">
    <property type="component" value="Unassembled WGS sequence"/>
</dbReference>
<evidence type="ECO:0000256" key="1">
    <source>
        <dbReference type="SAM" id="Phobius"/>
    </source>
</evidence>